<keyword evidence="2" id="KW-0560">Oxidoreductase</keyword>
<evidence type="ECO:0000313" key="4">
    <source>
        <dbReference type="Proteomes" id="UP000282971"/>
    </source>
</evidence>
<reference evidence="3 4" key="1">
    <citation type="submission" date="2019-01" db="EMBL/GenBank/DDBJ databases">
        <authorList>
            <person name="Chen W.-M."/>
        </authorList>
    </citation>
    <scope>NUCLEOTIDE SEQUENCE [LARGE SCALE GENOMIC DNA]</scope>
    <source>
        <strain evidence="3 4">CCP-7</strain>
    </source>
</reference>
<dbReference type="AlphaFoldDB" id="A0A437M0M8"/>
<organism evidence="3 4">
    <name type="scientific">Sphingomonas crocodyli</name>
    <dbReference type="NCBI Taxonomy" id="1979270"/>
    <lineage>
        <taxon>Bacteria</taxon>
        <taxon>Pseudomonadati</taxon>
        <taxon>Pseudomonadota</taxon>
        <taxon>Alphaproteobacteria</taxon>
        <taxon>Sphingomonadales</taxon>
        <taxon>Sphingomonadaceae</taxon>
        <taxon>Sphingomonas</taxon>
    </lineage>
</organism>
<dbReference type="InterPro" id="IPR036291">
    <property type="entry name" value="NAD(P)-bd_dom_sf"/>
</dbReference>
<protein>
    <submittedName>
        <fullName evidence="3">SDR family oxidoreductase</fullName>
    </submittedName>
</protein>
<keyword evidence="4" id="KW-1185">Reference proteome</keyword>
<evidence type="ECO:0000313" key="3">
    <source>
        <dbReference type="EMBL" id="RVT91247.1"/>
    </source>
</evidence>
<dbReference type="Gene3D" id="3.40.50.720">
    <property type="entry name" value="NAD(P)-binding Rossmann-like Domain"/>
    <property type="match status" value="1"/>
</dbReference>
<comment type="similarity">
    <text evidence="1">Belongs to the short-chain dehydrogenases/reductases (SDR) family.</text>
</comment>
<dbReference type="InterPro" id="IPR002347">
    <property type="entry name" value="SDR_fam"/>
</dbReference>
<dbReference type="OrthoDB" id="9786360at2"/>
<comment type="caution">
    <text evidence="3">The sequence shown here is derived from an EMBL/GenBank/DDBJ whole genome shotgun (WGS) entry which is preliminary data.</text>
</comment>
<dbReference type="EMBL" id="SACN01000002">
    <property type="protein sequence ID" value="RVT91247.1"/>
    <property type="molecule type" value="Genomic_DNA"/>
</dbReference>
<dbReference type="Proteomes" id="UP000282971">
    <property type="component" value="Unassembled WGS sequence"/>
</dbReference>
<sequence>MTPEFGSRRTAIVTGGAKRIGACFVRALAEDGWTLLIHCRESVAEAEAIAAEIGNGARVVAADLATVDGPDRVIAALEGMPPPALLVNSASLFELDSHDDFTAEAWDAHMNANARGPALLSRGFARAVPAGQGALIVNLLDAKLAQPNPDFYSYTISKMAFAGVSELMARVLAPQGIRVNAIAPSVTMVSGPQSRENFAKVHAMNALHRGVDVDDLVRALRFLVASPAITGQTIAVDGGQRFLSLPRDVQFMES</sequence>
<dbReference type="PANTHER" id="PTHR43639:SF1">
    <property type="entry name" value="SHORT-CHAIN DEHYDROGENASE_REDUCTASE FAMILY PROTEIN"/>
    <property type="match status" value="1"/>
</dbReference>
<evidence type="ECO:0000256" key="1">
    <source>
        <dbReference type="ARBA" id="ARBA00006484"/>
    </source>
</evidence>
<dbReference type="PANTHER" id="PTHR43639">
    <property type="entry name" value="OXIDOREDUCTASE, SHORT-CHAIN DEHYDROGENASE/REDUCTASE FAMILY (AFU_ORTHOLOGUE AFUA_5G02870)"/>
    <property type="match status" value="1"/>
</dbReference>
<evidence type="ECO:0000256" key="2">
    <source>
        <dbReference type="ARBA" id="ARBA00023002"/>
    </source>
</evidence>
<dbReference type="Pfam" id="PF13561">
    <property type="entry name" value="adh_short_C2"/>
    <property type="match status" value="1"/>
</dbReference>
<gene>
    <name evidence="3" type="ORF">EOD43_17205</name>
</gene>
<dbReference type="SUPFAM" id="SSF51735">
    <property type="entry name" value="NAD(P)-binding Rossmann-fold domains"/>
    <property type="match status" value="1"/>
</dbReference>
<proteinExistence type="inferred from homology"/>
<dbReference type="PRINTS" id="PR00081">
    <property type="entry name" value="GDHRDH"/>
</dbReference>
<dbReference type="RefSeq" id="WP_127745259.1">
    <property type="nucleotide sequence ID" value="NZ_SACN01000002.1"/>
</dbReference>
<dbReference type="GO" id="GO:0016491">
    <property type="term" value="F:oxidoreductase activity"/>
    <property type="evidence" value="ECO:0007669"/>
    <property type="project" value="UniProtKB-KW"/>
</dbReference>
<accession>A0A437M0M8</accession>
<name>A0A437M0M8_9SPHN</name>